<comment type="caution">
    <text evidence="1">The sequence shown here is derived from an EMBL/GenBank/DDBJ whole genome shotgun (WGS) entry which is preliminary data.</text>
</comment>
<feature type="non-terminal residue" evidence="1">
    <location>
        <position position="1"/>
    </location>
</feature>
<dbReference type="EMBL" id="BART01029749">
    <property type="protein sequence ID" value="GAH10336.1"/>
    <property type="molecule type" value="Genomic_DNA"/>
</dbReference>
<dbReference type="Gene3D" id="3.90.190.20">
    <property type="entry name" value="Mur ligase, C-terminal domain"/>
    <property type="match status" value="1"/>
</dbReference>
<dbReference type="AlphaFoldDB" id="X1CPJ3"/>
<proteinExistence type="predicted"/>
<gene>
    <name evidence="1" type="ORF">S01H4_52126</name>
</gene>
<dbReference type="GO" id="GO:0016881">
    <property type="term" value="F:acid-amino acid ligase activity"/>
    <property type="evidence" value="ECO:0007669"/>
    <property type="project" value="InterPro"/>
</dbReference>
<evidence type="ECO:0000313" key="1">
    <source>
        <dbReference type="EMBL" id="GAH10336.1"/>
    </source>
</evidence>
<reference evidence="1" key="1">
    <citation type="journal article" date="2014" name="Front. Microbiol.">
        <title>High frequency of phylogenetically diverse reductive dehalogenase-homologous genes in deep subseafloor sedimentary metagenomes.</title>
        <authorList>
            <person name="Kawai M."/>
            <person name="Futagami T."/>
            <person name="Toyoda A."/>
            <person name="Takaki Y."/>
            <person name="Nishi S."/>
            <person name="Hori S."/>
            <person name="Arai W."/>
            <person name="Tsubouchi T."/>
            <person name="Morono Y."/>
            <person name="Uchiyama I."/>
            <person name="Ito T."/>
            <person name="Fujiyama A."/>
            <person name="Inagaki F."/>
            <person name="Takami H."/>
        </authorList>
    </citation>
    <scope>NUCLEOTIDE SEQUENCE</scope>
    <source>
        <strain evidence="1">Expedition CK06-06</strain>
    </source>
</reference>
<protein>
    <submittedName>
        <fullName evidence="1">Uncharacterized protein</fullName>
    </submittedName>
</protein>
<organism evidence="1">
    <name type="scientific">marine sediment metagenome</name>
    <dbReference type="NCBI Taxonomy" id="412755"/>
    <lineage>
        <taxon>unclassified sequences</taxon>
        <taxon>metagenomes</taxon>
        <taxon>ecological metagenomes</taxon>
    </lineage>
</organism>
<sequence length="29" mass="3350">HETYQAIGGKKIPFDDRKITRELLLNVHG</sequence>
<accession>X1CPJ3</accession>
<name>X1CPJ3_9ZZZZ</name>
<dbReference type="InterPro" id="IPR036615">
    <property type="entry name" value="Mur_ligase_C_dom_sf"/>
</dbReference>